<accession>A0A6C0H560</accession>
<dbReference type="EMBL" id="MN739879">
    <property type="protein sequence ID" value="QHT75547.1"/>
    <property type="molecule type" value="Genomic_DNA"/>
</dbReference>
<organism evidence="1">
    <name type="scientific">viral metagenome</name>
    <dbReference type="NCBI Taxonomy" id="1070528"/>
    <lineage>
        <taxon>unclassified sequences</taxon>
        <taxon>metagenomes</taxon>
        <taxon>organismal metagenomes</taxon>
    </lineage>
</organism>
<proteinExistence type="predicted"/>
<dbReference type="AlphaFoldDB" id="A0A6C0H560"/>
<name>A0A6C0H560_9ZZZZ</name>
<reference evidence="1" key="1">
    <citation type="journal article" date="2020" name="Nature">
        <title>Giant virus diversity and host interactions through global metagenomics.</title>
        <authorList>
            <person name="Schulz F."/>
            <person name="Roux S."/>
            <person name="Paez-Espino D."/>
            <person name="Jungbluth S."/>
            <person name="Walsh D.A."/>
            <person name="Denef V.J."/>
            <person name="McMahon K.D."/>
            <person name="Konstantinidis K.T."/>
            <person name="Eloe-Fadrosh E.A."/>
            <person name="Kyrpides N.C."/>
            <person name="Woyke T."/>
        </authorList>
    </citation>
    <scope>NUCLEOTIDE SEQUENCE</scope>
    <source>
        <strain evidence="1">GVMAG-M-3300023179-71</strain>
    </source>
</reference>
<sequence length="361" mass="43720">MSDTLVIILGETRANELTFNNFKQNVMDELNCDLCVCIGVKSGYDYDNDFYKLAKYRFIYNEPDDYGEAFDYAYEYVLGTGEKYECMDNMNNLMGKEKREIYDKNEDYDEIIKYTENYYDETLKNKVYGIKNQNENYLYYEDNVILYKKHLCWREYLKIGNQYLGGIKDKYNEQPGSAGILLFYRWFLLKNIMENGLINKYERFIITRSDFMYQLPHPKLEYLDKKYIWIPDGEYYGGYTDRHAILSKTNVIGYLNILNNMFLKSNEYFTKMKNRNDWNLEKIIKFHLEQNDLLKNVREFPYIMYSVRNKNGSTRWSKGVYDEKLGYYIKYIEEYKKSLYYKNKFENSDLVDIDLFYKSLI</sequence>
<evidence type="ECO:0000313" key="1">
    <source>
        <dbReference type="EMBL" id="QHT75547.1"/>
    </source>
</evidence>
<protein>
    <submittedName>
        <fullName evidence="1">Uncharacterized protein</fullName>
    </submittedName>
</protein>